<evidence type="ECO:0000313" key="3">
    <source>
        <dbReference type="EMBL" id="CAB5068290.1"/>
    </source>
</evidence>
<reference evidence="2" key="1">
    <citation type="submission" date="2020-05" db="EMBL/GenBank/DDBJ databases">
        <authorList>
            <person name="Chiriac C."/>
            <person name="Salcher M."/>
            <person name="Ghai R."/>
            <person name="Kavagutti S V."/>
        </authorList>
    </citation>
    <scope>NUCLEOTIDE SEQUENCE</scope>
</reference>
<dbReference type="PANTHER" id="PTHR43689:SF8">
    <property type="entry name" value="ALPHA_BETA-HYDROLASES SUPERFAMILY PROTEIN"/>
    <property type="match status" value="1"/>
</dbReference>
<name>A0A6J7R2K2_9ZZZZ</name>
<dbReference type="InterPro" id="IPR029058">
    <property type="entry name" value="AB_hydrolase_fold"/>
</dbReference>
<feature type="domain" description="AB hydrolase-1" evidence="1">
    <location>
        <begin position="5"/>
        <end position="117"/>
    </location>
</feature>
<dbReference type="SUPFAM" id="SSF53474">
    <property type="entry name" value="alpha/beta-Hydrolases"/>
    <property type="match status" value="1"/>
</dbReference>
<gene>
    <name evidence="2" type="ORF">UFOPK4098_01005</name>
    <name evidence="3" type="ORF">UFOPK4347_01745</name>
</gene>
<dbReference type="AlphaFoldDB" id="A0A6J7R2K2"/>
<dbReference type="EMBL" id="CAFBPN010000053">
    <property type="protein sequence ID" value="CAB5023635.1"/>
    <property type="molecule type" value="Genomic_DNA"/>
</dbReference>
<organism evidence="2">
    <name type="scientific">freshwater metagenome</name>
    <dbReference type="NCBI Taxonomy" id="449393"/>
    <lineage>
        <taxon>unclassified sequences</taxon>
        <taxon>metagenomes</taxon>
        <taxon>ecological metagenomes</taxon>
    </lineage>
</organism>
<protein>
    <submittedName>
        <fullName evidence="2">Unannotated protein</fullName>
    </submittedName>
</protein>
<evidence type="ECO:0000259" key="1">
    <source>
        <dbReference type="Pfam" id="PF00561"/>
    </source>
</evidence>
<sequence>MSQKTVVLIHGWGGSFASTWQEPGVTDIVAESGFHVTGIDLLGHGSAEKPHDPAAYTDLAGYLLSQLPSEPVIAVGFSLGALTLARAAVRSPERFTGLCFAGIGDGVFEPHKPEETERILAGLEGRADPSDNIARLFGQYGNRDGNDPAALAAVLKRPPSEAITAVGLSTLNQPALIAIGDKDFAFPSEKLASSLPSSTLKILPRTDHFATPNAFSFIDALVQWLEENFS</sequence>
<dbReference type="Pfam" id="PF00561">
    <property type="entry name" value="Abhydrolase_1"/>
    <property type="match status" value="1"/>
</dbReference>
<proteinExistence type="predicted"/>
<dbReference type="InterPro" id="IPR000073">
    <property type="entry name" value="AB_hydrolase_1"/>
</dbReference>
<dbReference type="Gene3D" id="3.40.50.1820">
    <property type="entry name" value="alpha/beta hydrolase"/>
    <property type="match status" value="1"/>
</dbReference>
<evidence type="ECO:0000313" key="2">
    <source>
        <dbReference type="EMBL" id="CAB5023635.1"/>
    </source>
</evidence>
<accession>A0A6J7R2K2</accession>
<dbReference type="EMBL" id="CAFBQU010000092">
    <property type="protein sequence ID" value="CAB5068290.1"/>
    <property type="molecule type" value="Genomic_DNA"/>
</dbReference>
<dbReference type="PANTHER" id="PTHR43689">
    <property type="entry name" value="HYDROLASE"/>
    <property type="match status" value="1"/>
</dbReference>